<feature type="transmembrane region" description="Helical" evidence="1">
    <location>
        <begin position="173"/>
        <end position="201"/>
    </location>
</feature>
<dbReference type="Gene3D" id="1.25.40.10">
    <property type="entry name" value="Tetratricopeptide repeat domain"/>
    <property type="match status" value="1"/>
</dbReference>
<gene>
    <name evidence="2" type="ORF">D7V88_31350</name>
</gene>
<evidence type="ECO:0000256" key="1">
    <source>
        <dbReference type="SAM" id="Phobius"/>
    </source>
</evidence>
<comment type="caution">
    <text evidence="2">The sequence shown here is derived from an EMBL/GenBank/DDBJ whole genome shotgun (WGS) entry which is preliminary data.</text>
</comment>
<dbReference type="EMBL" id="RAVZ01000289">
    <property type="protein sequence ID" value="RKG77173.1"/>
    <property type="molecule type" value="Genomic_DNA"/>
</dbReference>
<sequence>MRPGSIGDTMRQVLPRARGLLGRPAVLATVLLLAGGGSALVLLPLFGVPGFELGLALSIAVGLLGGGTGIAAAFQERRILTGALPRPPLAEASTLPGTAVGRAMGASLLLNLGVLIPPFVCALLFARFRTACDPFELAGFYPLLTVPSAVLASAAGVFLGFSTGRSRGAAGLYALLLLASLVVTVVPIVFGPQVFAFNVFLGHLPGPLYDEALQMTAALGWFRVETLLWAGAFAGLALALLDVRTGRLTLKGARVGGLGLVALCAVGIWMLESRGPQLGLRMTDAYLAEQLGGVRETEHFVLHYPRGKAREDVDRMARDLEFRYVQTARFLGVAPTERVRVWLYRSEDEKQRLVGAGRTQFAKPWRTELHIQDRPFPHSVLHHELAHVMAAPAGAGFFRVTTRLGVWPLMGVIEGLAVAADDPVQGELTLHQWAAGMRRQGIAPDMRDLMGPKGFYQSAPARAYTVAGSFLRYLADTYGADKLRAVYAHADFDAAYGQPLDALVTEWERTLDALPLDESTLARAFARFRTGSLFSRACAREVARLSDSARDALASDPQDALVRYQRAAALQPEEPSFQLGQAVALDALERSADAAGVLASLAEQVKDRPALAAEVAVARADVALHLDNLDASRAFLQTALALNAGPELTRTAQVKLAALEAPSRRAPIEAYFRAPQEELRLLLLDRALLISPQDPWLRYLLGRRLHQVGAPALAADQLQRALADTALPEAIRREATRLRIEAAYLAGDCGAVRHEVGALPDYGAAFRAVATEWRERCDFEQTTYRGPLVPRQAFR</sequence>
<reference evidence="3" key="1">
    <citation type="submission" date="2018-09" db="EMBL/GenBank/DDBJ databases">
        <authorList>
            <person name="Livingstone P.G."/>
            <person name="Whitworth D.E."/>
        </authorList>
    </citation>
    <scope>NUCLEOTIDE SEQUENCE [LARGE SCALE GENOMIC DNA]</scope>
    <source>
        <strain evidence="3">CA054A</strain>
    </source>
</reference>
<dbReference type="SUPFAM" id="SSF48452">
    <property type="entry name" value="TPR-like"/>
    <property type="match status" value="1"/>
</dbReference>
<organism evidence="2 3">
    <name type="scientific">Corallococcus terminator</name>
    <dbReference type="NCBI Taxonomy" id="2316733"/>
    <lineage>
        <taxon>Bacteria</taxon>
        <taxon>Pseudomonadati</taxon>
        <taxon>Myxococcota</taxon>
        <taxon>Myxococcia</taxon>
        <taxon>Myxococcales</taxon>
        <taxon>Cystobacterineae</taxon>
        <taxon>Myxococcaceae</taxon>
        <taxon>Corallococcus</taxon>
    </lineage>
</organism>
<dbReference type="InterPro" id="IPR011990">
    <property type="entry name" value="TPR-like_helical_dom_sf"/>
</dbReference>
<evidence type="ECO:0000313" key="2">
    <source>
        <dbReference type="EMBL" id="RKG77173.1"/>
    </source>
</evidence>
<accession>A0A3A8II94</accession>
<evidence type="ECO:0000313" key="3">
    <source>
        <dbReference type="Proteomes" id="UP000268094"/>
    </source>
</evidence>
<feature type="transmembrane region" description="Helical" evidence="1">
    <location>
        <begin position="108"/>
        <end position="128"/>
    </location>
</feature>
<keyword evidence="1" id="KW-0812">Transmembrane</keyword>
<feature type="transmembrane region" description="Helical" evidence="1">
    <location>
        <begin position="140"/>
        <end position="161"/>
    </location>
</feature>
<dbReference type="Proteomes" id="UP000268094">
    <property type="component" value="Unassembled WGS sequence"/>
</dbReference>
<feature type="transmembrane region" description="Helical" evidence="1">
    <location>
        <begin position="20"/>
        <end position="47"/>
    </location>
</feature>
<proteinExistence type="predicted"/>
<dbReference type="AlphaFoldDB" id="A0A3A8II94"/>
<protein>
    <recommendedName>
        <fullName evidence="4">Tetratricopeptide repeat protein</fullName>
    </recommendedName>
</protein>
<keyword evidence="3" id="KW-1185">Reference proteome</keyword>
<feature type="transmembrane region" description="Helical" evidence="1">
    <location>
        <begin position="53"/>
        <end position="74"/>
    </location>
</feature>
<feature type="transmembrane region" description="Helical" evidence="1">
    <location>
        <begin position="253"/>
        <end position="271"/>
    </location>
</feature>
<evidence type="ECO:0008006" key="4">
    <source>
        <dbReference type="Google" id="ProtNLM"/>
    </source>
</evidence>
<dbReference type="OrthoDB" id="1522169at2"/>
<name>A0A3A8II94_9BACT</name>
<keyword evidence="1" id="KW-0472">Membrane</keyword>
<feature type="transmembrane region" description="Helical" evidence="1">
    <location>
        <begin position="221"/>
        <end position="241"/>
    </location>
</feature>
<keyword evidence="1" id="KW-1133">Transmembrane helix</keyword>